<proteinExistence type="predicted"/>
<protein>
    <submittedName>
        <fullName evidence="1">Uncharacterized protein</fullName>
    </submittedName>
</protein>
<sequence length="63" mass="6471">MSDEAVQVDGGASDAVLGGQVGQGHLAIDIPPADGAPSGFGQFELLTLELADCWYYMSPMTGL</sequence>
<organism evidence="1 2">
    <name type="scientific">Nonomuraea jabiensis</name>
    <dbReference type="NCBI Taxonomy" id="882448"/>
    <lineage>
        <taxon>Bacteria</taxon>
        <taxon>Bacillati</taxon>
        <taxon>Actinomycetota</taxon>
        <taxon>Actinomycetes</taxon>
        <taxon>Streptosporangiales</taxon>
        <taxon>Streptosporangiaceae</taxon>
        <taxon>Nonomuraea</taxon>
    </lineage>
</organism>
<dbReference type="RefSeq" id="WP_185074979.1">
    <property type="nucleotide sequence ID" value="NZ_JACHMB010000001.1"/>
</dbReference>
<evidence type="ECO:0000313" key="1">
    <source>
        <dbReference type="EMBL" id="MBB5781735.1"/>
    </source>
</evidence>
<dbReference type="AlphaFoldDB" id="A0A7W9LFC2"/>
<reference evidence="1 2" key="1">
    <citation type="submission" date="2020-08" db="EMBL/GenBank/DDBJ databases">
        <title>Sequencing the genomes of 1000 actinobacteria strains.</title>
        <authorList>
            <person name="Klenk H.-P."/>
        </authorList>
    </citation>
    <scope>NUCLEOTIDE SEQUENCE [LARGE SCALE GENOMIC DNA]</scope>
    <source>
        <strain evidence="1 2">DSM 45507</strain>
    </source>
</reference>
<name>A0A7W9LFC2_9ACTN</name>
<comment type="caution">
    <text evidence="1">The sequence shown here is derived from an EMBL/GenBank/DDBJ whole genome shotgun (WGS) entry which is preliminary data.</text>
</comment>
<evidence type="ECO:0000313" key="2">
    <source>
        <dbReference type="Proteomes" id="UP000579153"/>
    </source>
</evidence>
<dbReference type="Proteomes" id="UP000579153">
    <property type="component" value="Unassembled WGS sequence"/>
</dbReference>
<keyword evidence="2" id="KW-1185">Reference proteome</keyword>
<dbReference type="EMBL" id="JACHMB010000001">
    <property type="protein sequence ID" value="MBB5781735.1"/>
    <property type="molecule type" value="Genomic_DNA"/>
</dbReference>
<accession>A0A7W9LFC2</accession>
<gene>
    <name evidence="1" type="ORF">HD596_008491</name>
</gene>